<comment type="caution">
    <text evidence="9">The sequence shown here is derived from an EMBL/GenBank/DDBJ whole genome shotgun (WGS) entry which is preliminary data.</text>
</comment>
<dbReference type="Pfam" id="PF00994">
    <property type="entry name" value="MoCF_biosynth"/>
    <property type="match status" value="1"/>
</dbReference>
<evidence type="ECO:0000256" key="6">
    <source>
        <dbReference type="RuleBase" id="RU365090"/>
    </source>
</evidence>
<keyword evidence="6" id="KW-0460">Magnesium</keyword>
<keyword evidence="10" id="KW-1185">Reference proteome</keyword>
<keyword evidence="4 6" id="KW-0501">Molybdenum cofactor biosynthesis</keyword>
<comment type="cofactor">
    <cofactor evidence="6">
        <name>Mg(2+)</name>
        <dbReference type="ChEBI" id="CHEBI:18420"/>
    </cofactor>
</comment>
<dbReference type="InterPro" id="IPR038987">
    <property type="entry name" value="MoeA-like"/>
</dbReference>
<evidence type="ECO:0000256" key="3">
    <source>
        <dbReference type="ARBA" id="ARBA00010763"/>
    </source>
</evidence>
<evidence type="ECO:0000256" key="4">
    <source>
        <dbReference type="ARBA" id="ARBA00023150"/>
    </source>
</evidence>
<dbReference type="InterPro" id="IPR005110">
    <property type="entry name" value="MoeA_linker/N"/>
</dbReference>
<comment type="pathway">
    <text evidence="2 6">Cofactor biosynthesis; molybdopterin biosynthesis.</text>
</comment>
<organism evidence="9 10">
    <name type="scientific">Roseateles koreensis</name>
    <dbReference type="NCBI Taxonomy" id="2987526"/>
    <lineage>
        <taxon>Bacteria</taxon>
        <taxon>Pseudomonadati</taxon>
        <taxon>Pseudomonadota</taxon>
        <taxon>Betaproteobacteria</taxon>
        <taxon>Burkholderiales</taxon>
        <taxon>Sphaerotilaceae</taxon>
        <taxon>Roseateles</taxon>
    </lineage>
</organism>
<dbReference type="Gene3D" id="2.170.190.11">
    <property type="entry name" value="Molybdopterin biosynthesis moea protein, domain 3"/>
    <property type="match status" value="1"/>
</dbReference>
<comment type="function">
    <text evidence="1 6">Catalyzes the insertion of molybdate into adenylated molybdopterin with the concomitant release of AMP.</text>
</comment>
<gene>
    <name evidence="9" type="ORF">PRZ01_00825</name>
</gene>
<dbReference type="SUPFAM" id="SSF53218">
    <property type="entry name" value="Molybdenum cofactor biosynthesis proteins"/>
    <property type="match status" value="1"/>
</dbReference>
<keyword evidence="6" id="KW-0500">Molybdenum</keyword>
<reference evidence="9 10" key="1">
    <citation type="submission" date="2022-10" db="EMBL/GenBank/DDBJ databases">
        <title>paucibacter sp. hw8 Genome sequencing.</title>
        <authorList>
            <person name="Park S."/>
        </authorList>
    </citation>
    <scope>NUCLEOTIDE SEQUENCE [LARGE SCALE GENOMIC DNA]</scope>
    <source>
        <strain evidence="10">hw8</strain>
    </source>
</reference>
<dbReference type="Pfam" id="PF03454">
    <property type="entry name" value="MoeA_C"/>
    <property type="match status" value="1"/>
</dbReference>
<dbReference type="InterPro" id="IPR036135">
    <property type="entry name" value="MoeA_linker/N_sf"/>
</dbReference>
<evidence type="ECO:0000259" key="8">
    <source>
        <dbReference type="SMART" id="SM00852"/>
    </source>
</evidence>
<dbReference type="NCBIfam" id="TIGR00177">
    <property type="entry name" value="molyb_syn"/>
    <property type="match status" value="1"/>
</dbReference>
<keyword evidence="6" id="KW-0479">Metal-binding</keyword>
<dbReference type="Gene3D" id="3.40.980.10">
    <property type="entry name" value="MoaB/Mog-like domain"/>
    <property type="match status" value="1"/>
</dbReference>
<name>A0ABT5KLH4_9BURK</name>
<dbReference type="InterPro" id="IPR036688">
    <property type="entry name" value="MoeA_C_domain_IV_sf"/>
</dbReference>
<dbReference type="InterPro" id="IPR036425">
    <property type="entry name" value="MoaB/Mog-like_dom_sf"/>
</dbReference>
<dbReference type="Gene3D" id="3.90.105.10">
    <property type="entry name" value="Molybdopterin biosynthesis moea protein, domain 2"/>
    <property type="match status" value="1"/>
</dbReference>
<dbReference type="SMART" id="SM00852">
    <property type="entry name" value="MoCF_biosynth"/>
    <property type="match status" value="1"/>
</dbReference>
<dbReference type="NCBIfam" id="NF045515">
    <property type="entry name" value="Glp_gephyrin"/>
    <property type="match status" value="1"/>
</dbReference>
<evidence type="ECO:0000256" key="7">
    <source>
        <dbReference type="SAM" id="MobiDB-lite"/>
    </source>
</evidence>
<feature type="domain" description="MoaB/Mog" evidence="8">
    <location>
        <begin position="203"/>
        <end position="344"/>
    </location>
</feature>
<dbReference type="InterPro" id="IPR001453">
    <property type="entry name" value="MoaB/Mog_dom"/>
</dbReference>
<evidence type="ECO:0000256" key="5">
    <source>
        <dbReference type="ARBA" id="ARBA00047317"/>
    </source>
</evidence>
<dbReference type="Proteomes" id="UP001219862">
    <property type="component" value="Unassembled WGS sequence"/>
</dbReference>
<dbReference type="PANTHER" id="PTHR10192">
    <property type="entry name" value="MOLYBDOPTERIN BIOSYNTHESIS PROTEIN"/>
    <property type="match status" value="1"/>
</dbReference>
<sequence>MTNDTTPNHAHARAQTPDHKAKPSEAIRVDEAQAFIQQLSLPARQASRVPLRQALGRVVAEDVVSPLNVPAHDNAAMDGYAFASQDLQTDHPISLTLAGTSLAGQAGATALVRGQCQRIMTGAVMPAGLDTVVPQEWVQRAGDCITFPPGVIKPGDNRRLAGEDLRQGGVALQAGKILQPADIGLLASLGLGEVAVWPRLRVALLSTGNELCEPGVALGAGGIYDSNRYTLFALLERLGVEVLDLGAVRDEPAALRAAFGQAIQQADVVISSGGVSTGEADHTKAVMAEFGEVLFWQLAMRPGRPLAVGRVQADGHSALLFGLPGNPVAAMVAFYAFVRGALLRVSGAQPRPLLTVQAISPQGIRKKPGRTEFLRGIVQRNAQGQWQVELTGHQGSGILSSMSQANGLVVLPHEQGDIPPGGTVEVWPLDSLN</sequence>
<dbReference type="PANTHER" id="PTHR10192:SF5">
    <property type="entry name" value="GEPHYRIN"/>
    <property type="match status" value="1"/>
</dbReference>
<dbReference type="Pfam" id="PF03453">
    <property type="entry name" value="MoeA_N"/>
    <property type="match status" value="1"/>
</dbReference>
<feature type="region of interest" description="Disordered" evidence="7">
    <location>
        <begin position="1"/>
        <end position="24"/>
    </location>
</feature>
<evidence type="ECO:0000256" key="2">
    <source>
        <dbReference type="ARBA" id="ARBA00005046"/>
    </source>
</evidence>
<protein>
    <recommendedName>
        <fullName evidence="6">Molybdopterin molybdenumtransferase</fullName>
        <ecNumber evidence="6">2.10.1.1</ecNumber>
    </recommendedName>
</protein>
<dbReference type="RefSeq" id="WP_273594850.1">
    <property type="nucleotide sequence ID" value="NZ_JAQQXS010000001.1"/>
</dbReference>
<dbReference type="Gene3D" id="2.40.340.10">
    <property type="entry name" value="MoeA, C-terminal, domain IV"/>
    <property type="match status" value="1"/>
</dbReference>
<proteinExistence type="inferred from homology"/>
<evidence type="ECO:0000313" key="10">
    <source>
        <dbReference type="Proteomes" id="UP001219862"/>
    </source>
</evidence>
<keyword evidence="6" id="KW-0808">Transferase</keyword>
<dbReference type="EMBL" id="JAQQXS010000001">
    <property type="protein sequence ID" value="MDC8783733.1"/>
    <property type="molecule type" value="Genomic_DNA"/>
</dbReference>
<dbReference type="SUPFAM" id="SSF63867">
    <property type="entry name" value="MoeA C-terminal domain-like"/>
    <property type="match status" value="1"/>
</dbReference>
<dbReference type="CDD" id="cd00887">
    <property type="entry name" value="MoeA"/>
    <property type="match status" value="1"/>
</dbReference>
<comment type="catalytic activity">
    <reaction evidence="5">
        <text>adenylyl-molybdopterin + molybdate = Mo-molybdopterin + AMP + H(+)</text>
        <dbReference type="Rhea" id="RHEA:35047"/>
        <dbReference type="ChEBI" id="CHEBI:15378"/>
        <dbReference type="ChEBI" id="CHEBI:36264"/>
        <dbReference type="ChEBI" id="CHEBI:62727"/>
        <dbReference type="ChEBI" id="CHEBI:71302"/>
        <dbReference type="ChEBI" id="CHEBI:456215"/>
        <dbReference type="EC" id="2.10.1.1"/>
    </reaction>
</comment>
<dbReference type="EC" id="2.10.1.1" evidence="6"/>
<comment type="similarity">
    <text evidence="3 6">Belongs to the MoeA family.</text>
</comment>
<dbReference type="InterPro" id="IPR005111">
    <property type="entry name" value="MoeA_C_domain_IV"/>
</dbReference>
<dbReference type="SUPFAM" id="SSF63882">
    <property type="entry name" value="MoeA N-terminal region -like"/>
    <property type="match status" value="1"/>
</dbReference>
<accession>A0ABT5KLH4</accession>
<evidence type="ECO:0000313" key="9">
    <source>
        <dbReference type="EMBL" id="MDC8783733.1"/>
    </source>
</evidence>
<evidence type="ECO:0000256" key="1">
    <source>
        <dbReference type="ARBA" id="ARBA00002901"/>
    </source>
</evidence>